<feature type="transmembrane region" description="Helical" evidence="1">
    <location>
        <begin position="91"/>
        <end position="115"/>
    </location>
</feature>
<evidence type="ECO:0000259" key="2">
    <source>
        <dbReference type="Pfam" id="PF13962"/>
    </source>
</evidence>
<evidence type="ECO:0000313" key="3">
    <source>
        <dbReference type="EMBL" id="MPA59275.1"/>
    </source>
</evidence>
<feature type="transmembrane region" description="Helical" evidence="1">
    <location>
        <begin position="130"/>
        <end position="152"/>
    </location>
</feature>
<keyword evidence="1" id="KW-0472">Membrane</keyword>
<keyword evidence="1" id="KW-0812">Transmembrane</keyword>
<dbReference type="Pfam" id="PF13962">
    <property type="entry name" value="PGG"/>
    <property type="match status" value="1"/>
</dbReference>
<protein>
    <recommendedName>
        <fullName evidence="2">PGG domain-containing protein</fullName>
    </recommendedName>
</protein>
<feature type="transmembrane region" description="Helical" evidence="1">
    <location>
        <begin position="60"/>
        <end position="79"/>
    </location>
</feature>
<dbReference type="AlphaFoldDB" id="A0A5B7ATC0"/>
<feature type="domain" description="PGG" evidence="2">
    <location>
        <begin position="6"/>
        <end position="105"/>
    </location>
</feature>
<keyword evidence="1" id="KW-1133">Transmembrane helix</keyword>
<organism evidence="3">
    <name type="scientific">Davidia involucrata</name>
    <name type="common">Dove tree</name>
    <dbReference type="NCBI Taxonomy" id="16924"/>
    <lineage>
        <taxon>Eukaryota</taxon>
        <taxon>Viridiplantae</taxon>
        <taxon>Streptophyta</taxon>
        <taxon>Embryophyta</taxon>
        <taxon>Tracheophyta</taxon>
        <taxon>Spermatophyta</taxon>
        <taxon>Magnoliopsida</taxon>
        <taxon>eudicotyledons</taxon>
        <taxon>Gunneridae</taxon>
        <taxon>Pentapetalae</taxon>
        <taxon>asterids</taxon>
        <taxon>Cornales</taxon>
        <taxon>Nyssaceae</taxon>
        <taxon>Davidia</taxon>
    </lineage>
</organism>
<proteinExistence type="predicted"/>
<gene>
    <name evidence="3" type="ORF">Din_028716</name>
</gene>
<evidence type="ECO:0000256" key="1">
    <source>
        <dbReference type="SAM" id="Phobius"/>
    </source>
</evidence>
<accession>A0A5B7ATC0</accession>
<dbReference type="EMBL" id="GHES01028716">
    <property type="protein sequence ID" value="MPA59275.1"/>
    <property type="molecule type" value="Transcribed_RNA"/>
</dbReference>
<dbReference type="InterPro" id="IPR026961">
    <property type="entry name" value="PGG_dom"/>
</dbReference>
<reference evidence="3" key="1">
    <citation type="submission" date="2019-08" db="EMBL/GenBank/DDBJ databases">
        <title>Reference gene set and small RNA set construction with multiple tissues from Davidia involucrata Baill.</title>
        <authorList>
            <person name="Yang H."/>
            <person name="Zhou C."/>
            <person name="Li G."/>
            <person name="Wang J."/>
            <person name="Gao P."/>
            <person name="Wang M."/>
            <person name="Wang R."/>
            <person name="Zhao Y."/>
        </authorList>
    </citation>
    <scope>NUCLEOTIDE SEQUENCE</scope>
    <source>
        <tissue evidence="3">Mixed with DoveR01_LX</tissue>
    </source>
</reference>
<sequence length="171" mass="19263">MADNNDKKFDVLIIIADFILRSGYASLINPPGGYWQDSNENHTAGKAILATTIPNLFHDYILSCIITIITSFLVIILPLTPLRSMHGLYMLLLLLLMWCSIASLSTIGIHVIIAITPTKELPKLYNRVQILIWTWIIVTGAPFWSNLLSTIYKSLKDEGRVEPPEQEIELV</sequence>
<name>A0A5B7ATC0_DAVIN</name>